<keyword evidence="1" id="KW-0472">Membrane</keyword>
<proteinExistence type="predicted"/>
<feature type="transmembrane region" description="Helical" evidence="1">
    <location>
        <begin position="29"/>
        <end position="46"/>
    </location>
</feature>
<reference evidence="2 3" key="1">
    <citation type="submission" date="2017-10" db="EMBL/GenBank/DDBJ databases">
        <title>Bacillus sp. nov., a halophilic bacterium isolated from a Yangshapao Lake.</title>
        <authorList>
            <person name="Wang H."/>
        </authorList>
    </citation>
    <scope>NUCLEOTIDE SEQUENCE [LARGE SCALE GENOMIC DNA]</scope>
    <source>
        <strain evidence="2 3">YSP-3</strain>
    </source>
</reference>
<evidence type="ECO:0000256" key="1">
    <source>
        <dbReference type="SAM" id="Phobius"/>
    </source>
</evidence>
<evidence type="ECO:0000313" key="3">
    <source>
        <dbReference type="Proteomes" id="UP000248066"/>
    </source>
</evidence>
<dbReference type="Proteomes" id="UP000248066">
    <property type="component" value="Unassembled WGS sequence"/>
</dbReference>
<keyword evidence="1" id="KW-1133">Transmembrane helix</keyword>
<comment type="caution">
    <text evidence="2">The sequence shown here is derived from an EMBL/GenBank/DDBJ whole genome shotgun (WGS) entry which is preliminary data.</text>
</comment>
<protein>
    <recommendedName>
        <fullName evidence="4">DUF3953 domain-containing protein</fullName>
    </recommendedName>
</protein>
<feature type="transmembrane region" description="Helical" evidence="1">
    <location>
        <begin position="58"/>
        <end position="75"/>
    </location>
</feature>
<gene>
    <name evidence="2" type="ORF">CR205_12860</name>
</gene>
<name>A0A2W0HGP8_9BACI</name>
<accession>A0A2W0HGP8</accession>
<feature type="transmembrane region" description="Helical" evidence="1">
    <location>
        <begin position="7"/>
        <end position="23"/>
    </location>
</feature>
<sequence>MYKNFRLALSVFTLIIAFVVLFFDEDGRFMPLALFLVGTMMLLSSIEDARRGRKGMSILWGIVSFSAFFLFIGYLV</sequence>
<evidence type="ECO:0000313" key="2">
    <source>
        <dbReference type="EMBL" id="PYZ96595.1"/>
    </source>
</evidence>
<keyword evidence="3" id="KW-1185">Reference proteome</keyword>
<keyword evidence="1" id="KW-0812">Transmembrane</keyword>
<dbReference type="AlphaFoldDB" id="A0A2W0HGP8"/>
<organism evidence="2 3">
    <name type="scientific">Alteribacter lacisalsi</name>
    <dbReference type="NCBI Taxonomy" id="2045244"/>
    <lineage>
        <taxon>Bacteria</taxon>
        <taxon>Bacillati</taxon>
        <taxon>Bacillota</taxon>
        <taxon>Bacilli</taxon>
        <taxon>Bacillales</taxon>
        <taxon>Bacillaceae</taxon>
        <taxon>Alteribacter</taxon>
    </lineage>
</organism>
<dbReference type="EMBL" id="PDOF01000002">
    <property type="protein sequence ID" value="PYZ96595.1"/>
    <property type="molecule type" value="Genomic_DNA"/>
</dbReference>
<evidence type="ECO:0008006" key="4">
    <source>
        <dbReference type="Google" id="ProtNLM"/>
    </source>
</evidence>